<proteinExistence type="predicted"/>
<dbReference type="AlphaFoldDB" id="A0AAV1URR5"/>
<evidence type="ECO:0000313" key="1">
    <source>
        <dbReference type="EMBL" id="CAK7936986.1"/>
    </source>
</evidence>
<comment type="caution">
    <text evidence="1">The sequence shown here is derived from an EMBL/GenBank/DDBJ whole genome shotgun (WGS) entry which is preliminary data.</text>
</comment>
<name>A0AAV1URR5_9STRA</name>
<organism evidence="1 2">
    <name type="scientific">Peronospora matthiolae</name>
    <dbReference type="NCBI Taxonomy" id="2874970"/>
    <lineage>
        <taxon>Eukaryota</taxon>
        <taxon>Sar</taxon>
        <taxon>Stramenopiles</taxon>
        <taxon>Oomycota</taxon>
        <taxon>Peronosporomycetes</taxon>
        <taxon>Peronosporales</taxon>
        <taxon>Peronosporaceae</taxon>
        <taxon>Peronospora</taxon>
    </lineage>
</organism>
<gene>
    <name evidence="1" type="ORF">PM001_LOCUS22136</name>
</gene>
<sequence length="87" mass="9763">MRMDGDLFNFDYTGAGTVAEVFAGGPEDVLDGVGSRCRSLPSFESRYRCRLHFHHQRYLQPDAVSAVSAQYNRRCFGSRERRGALSG</sequence>
<reference evidence="1" key="1">
    <citation type="submission" date="2024-01" db="EMBL/GenBank/DDBJ databases">
        <authorList>
            <person name="Webb A."/>
        </authorList>
    </citation>
    <scope>NUCLEOTIDE SEQUENCE</scope>
    <source>
        <strain evidence="1">Pm1</strain>
    </source>
</reference>
<protein>
    <submittedName>
        <fullName evidence="1">Uncharacterized protein</fullName>
    </submittedName>
</protein>
<accession>A0AAV1URR5</accession>
<dbReference type="EMBL" id="CAKLBY020000226">
    <property type="protein sequence ID" value="CAK7936986.1"/>
    <property type="molecule type" value="Genomic_DNA"/>
</dbReference>
<dbReference type="Proteomes" id="UP001162060">
    <property type="component" value="Unassembled WGS sequence"/>
</dbReference>
<evidence type="ECO:0000313" key="2">
    <source>
        <dbReference type="Proteomes" id="UP001162060"/>
    </source>
</evidence>